<gene>
    <name evidence="4" type="primary">A05p021570.1_BraROA</name>
    <name evidence="4" type="ORF">IGI04_018933</name>
</gene>
<protein>
    <recommendedName>
        <fullName evidence="3">Reverse transcriptase zinc-binding domain-containing protein</fullName>
    </recommendedName>
</protein>
<keyword evidence="2" id="KW-0472">Membrane</keyword>
<accession>A0ABQ7MED2</accession>
<evidence type="ECO:0000256" key="1">
    <source>
        <dbReference type="SAM" id="MobiDB-lite"/>
    </source>
</evidence>
<dbReference type="Pfam" id="PF13966">
    <property type="entry name" value="zf-RVT"/>
    <property type="match status" value="1"/>
</dbReference>
<keyword evidence="2" id="KW-0812">Transmembrane</keyword>
<keyword evidence="5" id="KW-1185">Reference proteome</keyword>
<feature type="transmembrane region" description="Helical" evidence="2">
    <location>
        <begin position="37"/>
        <end position="58"/>
    </location>
</feature>
<dbReference type="Proteomes" id="UP000823674">
    <property type="component" value="Chromosome A05"/>
</dbReference>
<feature type="region of interest" description="Disordered" evidence="1">
    <location>
        <begin position="334"/>
        <end position="355"/>
    </location>
</feature>
<dbReference type="EMBL" id="JADBGQ010000005">
    <property type="protein sequence ID" value="KAG5397119.1"/>
    <property type="molecule type" value="Genomic_DNA"/>
</dbReference>
<evidence type="ECO:0000259" key="3">
    <source>
        <dbReference type="Pfam" id="PF13966"/>
    </source>
</evidence>
<feature type="domain" description="Reverse transcriptase zinc-binding" evidence="3">
    <location>
        <begin position="169"/>
        <end position="261"/>
    </location>
</feature>
<comment type="caution">
    <text evidence="4">The sequence shown here is derived from an EMBL/GenBank/DDBJ whole genome shotgun (WGS) entry which is preliminary data.</text>
</comment>
<evidence type="ECO:0000313" key="5">
    <source>
        <dbReference type="Proteomes" id="UP000823674"/>
    </source>
</evidence>
<proteinExistence type="predicted"/>
<evidence type="ECO:0000256" key="2">
    <source>
        <dbReference type="SAM" id="Phobius"/>
    </source>
</evidence>
<sequence length="428" mass="48587">MRKPYLREEIERFSWCVLLLSVEVHFEAILSDGVRRGLSLVALVLTLYLVESATTWIFSRCGRLKPRLRASLISLWWYVKIAFRSILHGRDLLRGNLGKSRGNGQTTRLWKDSWISVDKLLKPMEPIKESALDLTVADPNFRAQIQCIKPSSTGTEDSFIWHQTASGIYSTKSGYFATNNPQQQIILARSERDFSWIRDIWAEKFSSKIKTFLWSIIHKAISLGSNLQKRGLASATLCVRCQETETEMHCFFICQYSKKVWELVPHSKAVHLAAGTNFSDVVVRFRKAICLPPSAIWTSRNTFIFERRHQTPEETTLKGIKLAREWSTSQALVRDKSDLPHNRPRESPQTISDSNRVTCKTDAAWNKEKLAAGLGWVFSGPRLESPIKGSMVESSIGSPLIAEASAISQPFAWRSPWSSPLLRCSPTT</sequence>
<reference evidence="4 5" key="1">
    <citation type="submission" date="2021-03" db="EMBL/GenBank/DDBJ databases">
        <authorList>
            <person name="King G.J."/>
            <person name="Bancroft I."/>
            <person name="Baten A."/>
            <person name="Bloomfield J."/>
            <person name="Borpatragohain P."/>
            <person name="He Z."/>
            <person name="Irish N."/>
            <person name="Irwin J."/>
            <person name="Liu K."/>
            <person name="Mauleon R.P."/>
            <person name="Moore J."/>
            <person name="Morris R."/>
            <person name="Ostergaard L."/>
            <person name="Wang B."/>
            <person name="Wells R."/>
        </authorList>
    </citation>
    <scope>NUCLEOTIDE SEQUENCE [LARGE SCALE GENOMIC DNA]</scope>
    <source>
        <strain evidence="4">R-o-18</strain>
        <tissue evidence="4">Leaf</tissue>
    </source>
</reference>
<organism evidence="4 5">
    <name type="scientific">Brassica rapa subsp. trilocularis</name>
    <dbReference type="NCBI Taxonomy" id="1813537"/>
    <lineage>
        <taxon>Eukaryota</taxon>
        <taxon>Viridiplantae</taxon>
        <taxon>Streptophyta</taxon>
        <taxon>Embryophyta</taxon>
        <taxon>Tracheophyta</taxon>
        <taxon>Spermatophyta</taxon>
        <taxon>Magnoliopsida</taxon>
        <taxon>eudicotyledons</taxon>
        <taxon>Gunneridae</taxon>
        <taxon>Pentapetalae</taxon>
        <taxon>rosids</taxon>
        <taxon>malvids</taxon>
        <taxon>Brassicales</taxon>
        <taxon>Brassicaceae</taxon>
        <taxon>Brassiceae</taxon>
        <taxon>Brassica</taxon>
    </lineage>
</organism>
<keyword evidence="2" id="KW-1133">Transmembrane helix</keyword>
<evidence type="ECO:0000313" key="4">
    <source>
        <dbReference type="EMBL" id="KAG5397119.1"/>
    </source>
</evidence>
<feature type="compositionally biased region" description="Basic and acidic residues" evidence="1">
    <location>
        <begin position="334"/>
        <end position="346"/>
    </location>
</feature>
<dbReference type="InterPro" id="IPR026960">
    <property type="entry name" value="RVT-Znf"/>
</dbReference>
<name>A0ABQ7MED2_BRACM</name>